<organism evidence="2">
    <name type="scientific">Xenopsylla cheopis</name>
    <name type="common">Oriental rat flea</name>
    <name type="synonym">Pulex cheopis</name>
    <dbReference type="NCBI Taxonomy" id="163159"/>
    <lineage>
        <taxon>Eukaryota</taxon>
        <taxon>Metazoa</taxon>
        <taxon>Ecdysozoa</taxon>
        <taxon>Arthropoda</taxon>
        <taxon>Hexapoda</taxon>
        <taxon>Insecta</taxon>
        <taxon>Pterygota</taxon>
        <taxon>Neoptera</taxon>
        <taxon>Endopterygota</taxon>
        <taxon>Siphonaptera</taxon>
        <taxon>Pulicidae</taxon>
        <taxon>Xenopsyllinae</taxon>
        <taxon>Xenopsylla</taxon>
    </lineage>
</organism>
<evidence type="ECO:0000313" key="2">
    <source>
        <dbReference type="EMBL" id="NOV51740.1"/>
    </source>
</evidence>
<keyword evidence="1" id="KW-0812">Transmembrane</keyword>
<keyword evidence="1" id="KW-0472">Membrane</keyword>
<name>A0A6M2E1H0_XENCH</name>
<reference evidence="2" key="1">
    <citation type="submission" date="2020-03" db="EMBL/GenBank/DDBJ databases">
        <title>Transcriptomic Profiling of the Digestive Tract of the Rat Flea, Xenopsylla cheopis, Following Blood Feeding and Infection with Yersinia pestis.</title>
        <authorList>
            <person name="Bland D.M."/>
            <person name="Martens C.A."/>
            <person name="Virtaneva K."/>
            <person name="Kanakabandi K."/>
            <person name="Long D."/>
            <person name="Rosenke R."/>
            <person name="Saturday G.A."/>
            <person name="Hoyt F.H."/>
            <person name="Bruno D.P."/>
            <person name="Ribeiro J.M.C."/>
            <person name="Hinnebusch J."/>
        </authorList>
    </citation>
    <scope>NUCLEOTIDE SEQUENCE</scope>
</reference>
<accession>A0A6M2E1H0</accession>
<keyword evidence="1" id="KW-1133">Transmembrane helix</keyword>
<protein>
    <submittedName>
        <fullName evidence="2">Putative secreted protein</fullName>
    </submittedName>
</protein>
<dbReference type="EMBL" id="GIIL01008014">
    <property type="protein sequence ID" value="NOV51740.1"/>
    <property type="molecule type" value="Transcribed_RNA"/>
</dbReference>
<sequence length="79" mass="9390">MVLPELYLVIILWVLHVAWYVLLVIYVWGVVICKHQKKVRSILVVFNNLQLRSSRKWESSNVEIQTLHRLLIQKSVSYS</sequence>
<proteinExistence type="predicted"/>
<feature type="transmembrane region" description="Helical" evidence="1">
    <location>
        <begin position="6"/>
        <end position="31"/>
    </location>
</feature>
<dbReference type="AlphaFoldDB" id="A0A6M2E1H0"/>
<evidence type="ECO:0000256" key="1">
    <source>
        <dbReference type="SAM" id="Phobius"/>
    </source>
</evidence>